<dbReference type="GO" id="GO:0003676">
    <property type="term" value="F:nucleic acid binding"/>
    <property type="evidence" value="ECO:0007669"/>
    <property type="project" value="InterPro"/>
</dbReference>
<dbReference type="SUPFAM" id="SSF53098">
    <property type="entry name" value="Ribonuclease H-like"/>
    <property type="match status" value="1"/>
</dbReference>
<reference evidence="1" key="1">
    <citation type="submission" date="2018-05" db="EMBL/GenBank/DDBJ databases">
        <title>Draft genome of Mucuna pruriens seed.</title>
        <authorList>
            <person name="Nnadi N.E."/>
            <person name="Vos R."/>
            <person name="Hasami M.H."/>
            <person name="Devisetty U.K."/>
            <person name="Aguiy J.C."/>
        </authorList>
    </citation>
    <scope>NUCLEOTIDE SEQUENCE [LARGE SCALE GENOMIC DNA]</scope>
    <source>
        <strain evidence="1">JCA_2017</strain>
    </source>
</reference>
<dbReference type="Gene3D" id="3.30.420.10">
    <property type="entry name" value="Ribonuclease H-like superfamily/Ribonuclease H"/>
    <property type="match status" value="1"/>
</dbReference>
<evidence type="ECO:0008006" key="3">
    <source>
        <dbReference type="Google" id="ProtNLM"/>
    </source>
</evidence>
<dbReference type="AlphaFoldDB" id="A0A371HGS3"/>
<sequence>MLPYALHGYRISMRTSMGATPYSLVYGMEAVLLVEVEIPPLRVLAEAKIDGSEWVQSRLDQLNLVDKKRPTEGDLVLKKRLPNDKDPRGKWAPNYDGPYVVKRACSRGALMLVNLEGQELKYQVNADATNDQAKVFNREIKKILQKMVNPSQNDWSQLLENALWVHKIVYRTPLGMSPYQIVFHKACHLPVEIEHQAYWAIKRCNMAYDQVGKERKLQLQELEEVHLEAYENSKIYKKKNVLLFNSRLKLIAVELRDEATNRIFKVNGHQLKPFHEGLTPMVGEVESSIRHEEVVHNPGYE</sequence>
<protein>
    <recommendedName>
        <fullName evidence="3">Reverse transcriptase RNase H-like domain-containing protein</fullName>
    </recommendedName>
</protein>
<dbReference type="PANTHER" id="PTHR48475">
    <property type="entry name" value="RIBONUCLEASE H"/>
    <property type="match status" value="1"/>
</dbReference>
<dbReference type="InterPro" id="IPR012337">
    <property type="entry name" value="RNaseH-like_sf"/>
</dbReference>
<comment type="caution">
    <text evidence="1">The sequence shown here is derived from an EMBL/GenBank/DDBJ whole genome shotgun (WGS) entry which is preliminary data.</text>
</comment>
<evidence type="ECO:0000313" key="2">
    <source>
        <dbReference type="Proteomes" id="UP000257109"/>
    </source>
</evidence>
<dbReference type="PANTHER" id="PTHR48475:SF1">
    <property type="entry name" value="RNASE H TYPE-1 DOMAIN-CONTAINING PROTEIN"/>
    <property type="match status" value="1"/>
</dbReference>
<name>A0A371HGS3_MUCPR</name>
<feature type="non-terminal residue" evidence="1">
    <location>
        <position position="301"/>
    </location>
</feature>
<dbReference type="EMBL" id="QJKJ01002632">
    <property type="protein sequence ID" value="RDY01970.1"/>
    <property type="molecule type" value="Genomic_DNA"/>
</dbReference>
<dbReference type="InterPro" id="IPR036397">
    <property type="entry name" value="RNaseH_sf"/>
</dbReference>
<accession>A0A371HGS3</accession>
<organism evidence="1 2">
    <name type="scientific">Mucuna pruriens</name>
    <name type="common">Velvet bean</name>
    <name type="synonym">Dolichos pruriens</name>
    <dbReference type="NCBI Taxonomy" id="157652"/>
    <lineage>
        <taxon>Eukaryota</taxon>
        <taxon>Viridiplantae</taxon>
        <taxon>Streptophyta</taxon>
        <taxon>Embryophyta</taxon>
        <taxon>Tracheophyta</taxon>
        <taxon>Spermatophyta</taxon>
        <taxon>Magnoliopsida</taxon>
        <taxon>eudicotyledons</taxon>
        <taxon>Gunneridae</taxon>
        <taxon>Pentapetalae</taxon>
        <taxon>rosids</taxon>
        <taxon>fabids</taxon>
        <taxon>Fabales</taxon>
        <taxon>Fabaceae</taxon>
        <taxon>Papilionoideae</taxon>
        <taxon>50 kb inversion clade</taxon>
        <taxon>NPAAA clade</taxon>
        <taxon>indigoferoid/millettioid clade</taxon>
        <taxon>Phaseoleae</taxon>
        <taxon>Mucuna</taxon>
    </lineage>
</organism>
<dbReference type="OrthoDB" id="1903608at2759"/>
<gene>
    <name evidence="1" type="ORF">CR513_14634</name>
</gene>
<proteinExistence type="predicted"/>
<dbReference type="Proteomes" id="UP000257109">
    <property type="component" value="Unassembled WGS sequence"/>
</dbReference>
<keyword evidence="2" id="KW-1185">Reference proteome</keyword>
<evidence type="ECO:0000313" key="1">
    <source>
        <dbReference type="EMBL" id="RDY01970.1"/>
    </source>
</evidence>
<feature type="non-terminal residue" evidence="1">
    <location>
        <position position="1"/>
    </location>
</feature>